<comment type="caution">
    <text evidence="1">The sequence shown here is derived from an EMBL/GenBank/DDBJ whole genome shotgun (WGS) entry which is preliminary data.</text>
</comment>
<dbReference type="Proteomes" id="UP001183226">
    <property type="component" value="Unassembled WGS sequence"/>
</dbReference>
<evidence type="ECO:0000313" key="2">
    <source>
        <dbReference type="Proteomes" id="UP001183226"/>
    </source>
</evidence>
<dbReference type="RefSeq" id="WP_311545401.1">
    <property type="nucleotide sequence ID" value="NZ_JAVREK010000011.1"/>
</dbReference>
<evidence type="ECO:0000313" key="1">
    <source>
        <dbReference type="EMBL" id="MDT0302917.1"/>
    </source>
</evidence>
<sequence length="80" mass="8501">MSGEQKRFAHHSAAKLGDLALAALDAGDVARAQVYSQLAQARAAKDLQSSWEAGWESLSESAATVKEAVSKLRRDLNGFG</sequence>
<protein>
    <submittedName>
        <fullName evidence="1">Uncharacterized protein</fullName>
    </submittedName>
</protein>
<name>A0ABU2KUS8_9ACTN</name>
<gene>
    <name evidence="1" type="ORF">RM446_12410</name>
</gene>
<reference evidence="2" key="1">
    <citation type="submission" date="2023-07" db="EMBL/GenBank/DDBJ databases">
        <title>30 novel species of actinomycetes from the DSMZ collection.</title>
        <authorList>
            <person name="Nouioui I."/>
        </authorList>
    </citation>
    <scope>NUCLEOTIDE SEQUENCE [LARGE SCALE GENOMIC DNA]</scope>
    <source>
        <strain evidence="2">DSM 45055</strain>
    </source>
</reference>
<dbReference type="EMBL" id="JAVREK010000011">
    <property type="protein sequence ID" value="MDT0302917.1"/>
    <property type="molecule type" value="Genomic_DNA"/>
</dbReference>
<organism evidence="1 2">
    <name type="scientific">Streptomonospora wellingtoniae</name>
    <dbReference type="NCBI Taxonomy" id="3075544"/>
    <lineage>
        <taxon>Bacteria</taxon>
        <taxon>Bacillati</taxon>
        <taxon>Actinomycetota</taxon>
        <taxon>Actinomycetes</taxon>
        <taxon>Streptosporangiales</taxon>
        <taxon>Nocardiopsidaceae</taxon>
        <taxon>Streptomonospora</taxon>
    </lineage>
</organism>
<proteinExistence type="predicted"/>
<accession>A0ABU2KUS8</accession>
<keyword evidence="2" id="KW-1185">Reference proteome</keyword>